<comment type="similarity">
    <text evidence="1">Belongs to the aldose epimerase family.</text>
</comment>
<dbReference type="InterPro" id="IPR014718">
    <property type="entry name" value="GH-type_carb-bd"/>
</dbReference>
<evidence type="ECO:0000313" key="5">
    <source>
        <dbReference type="Proteomes" id="UP000527143"/>
    </source>
</evidence>
<dbReference type="AlphaFoldDB" id="A0A840YPK8"/>
<dbReference type="InterPro" id="IPR047215">
    <property type="entry name" value="Galactose_mutarotase-like"/>
</dbReference>
<proteinExistence type="inferred from homology"/>
<dbReference type="InterPro" id="IPR011013">
    <property type="entry name" value="Gal_mutarotase_sf_dom"/>
</dbReference>
<dbReference type="Proteomes" id="UP000527143">
    <property type="component" value="Unassembled WGS sequence"/>
</dbReference>
<gene>
    <name evidence="4" type="ORF">FHT02_001064</name>
</gene>
<dbReference type="GO" id="GO:0006006">
    <property type="term" value="P:glucose metabolic process"/>
    <property type="evidence" value="ECO:0007669"/>
    <property type="project" value="TreeGrafter"/>
</dbReference>
<dbReference type="InterPro" id="IPR008183">
    <property type="entry name" value="Aldose_1/G6P_1-epimerase"/>
</dbReference>
<evidence type="ECO:0000256" key="3">
    <source>
        <dbReference type="ARBA" id="ARBA00023277"/>
    </source>
</evidence>
<dbReference type="EMBL" id="JACIJF010000002">
    <property type="protein sequence ID" value="MBB5709842.1"/>
    <property type="molecule type" value="Genomic_DNA"/>
</dbReference>
<dbReference type="CDD" id="cd09019">
    <property type="entry name" value="galactose_mutarotase_like"/>
    <property type="match status" value="1"/>
</dbReference>
<evidence type="ECO:0000256" key="2">
    <source>
        <dbReference type="ARBA" id="ARBA00023235"/>
    </source>
</evidence>
<comment type="caution">
    <text evidence="4">The sequence shown here is derived from an EMBL/GenBank/DDBJ whole genome shotgun (WGS) entry which is preliminary data.</text>
</comment>
<accession>A0A840YPK8</accession>
<dbReference type="EC" id="5.1.3.3" evidence="4"/>
<reference evidence="4 5" key="1">
    <citation type="submission" date="2020-08" db="EMBL/GenBank/DDBJ databases">
        <title>Genomic Encyclopedia of Type Strains, Phase IV (KMG-IV): sequencing the most valuable type-strain genomes for metagenomic binning, comparative biology and taxonomic classification.</title>
        <authorList>
            <person name="Goeker M."/>
        </authorList>
    </citation>
    <scope>NUCLEOTIDE SEQUENCE [LARGE SCALE GENOMIC DNA]</scope>
    <source>
        <strain evidence="4 5">DSM 26736</strain>
    </source>
</reference>
<dbReference type="RefSeq" id="WP_184085149.1">
    <property type="nucleotide sequence ID" value="NZ_JACIJF010000002.1"/>
</dbReference>
<keyword evidence="3" id="KW-0119">Carbohydrate metabolism</keyword>
<dbReference type="Gene3D" id="2.70.98.10">
    <property type="match status" value="1"/>
</dbReference>
<name>A0A840YPK8_9SPHN</name>
<keyword evidence="2 4" id="KW-0413">Isomerase</keyword>
<protein>
    <submittedName>
        <fullName evidence="4">Aldose 1-epimerase</fullName>
        <ecNumber evidence="4">5.1.3.3</ecNumber>
    </submittedName>
</protein>
<organism evidence="4 5">
    <name type="scientific">Sphingomonas xinjiangensis</name>
    <dbReference type="NCBI Taxonomy" id="643568"/>
    <lineage>
        <taxon>Bacteria</taxon>
        <taxon>Pseudomonadati</taxon>
        <taxon>Pseudomonadota</taxon>
        <taxon>Alphaproteobacteria</taxon>
        <taxon>Sphingomonadales</taxon>
        <taxon>Sphingomonadaceae</taxon>
        <taxon>Sphingomonas</taxon>
    </lineage>
</organism>
<dbReference type="SUPFAM" id="SSF74650">
    <property type="entry name" value="Galactose mutarotase-like"/>
    <property type="match status" value="1"/>
</dbReference>
<dbReference type="Pfam" id="PF01263">
    <property type="entry name" value="Aldose_epim"/>
    <property type="match status" value="1"/>
</dbReference>
<dbReference type="GO" id="GO:0004034">
    <property type="term" value="F:aldose 1-epimerase activity"/>
    <property type="evidence" value="ECO:0007669"/>
    <property type="project" value="UniProtKB-EC"/>
</dbReference>
<keyword evidence="5" id="KW-1185">Reference proteome</keyword>
<sequence>MTAILLSHGREATAQAVSRDVFGTLPDGRAVERFRLTNARGTSAALIEYGASITSIRLKDRGRSIEVVVGPNDLTAFTKRRFGQIVGRYAGRLRGEVLIEGFRYPLATNAAGVTVHGGDPGLDRELWRGTPFFNAKGSGVTFKLVSPSGKQGFPGILSLEAQYFLARNSDTLTLDIRGSADRPTIASLTNHVFFNLAGVGTVACHVLEADASRYVQIDHRKLPTGALQPVRDTRFDFTMPRLLAPLLRTGGLDDMIVLEPGGAVHLHDRRSGRTLRMTTNQPGVQVFTGNGFDGSILDGRGRPIMRHAGVAVEAMGLPDSPWFPHFPSTAVSPFRPLHWRTEWAFSTARRQRGSCSDQTPHPSKM</sequence>
<evidence type="ECO:0000256" key="1">
    <source>
        <dbReference type="ARBA" id="ARBA00006206"/>
    </source>
</evidence>
<evidence type="ECO:0000313" key="4">
    <source>
        <dbReference type="EMBL" id="MBB5709842.1"/>
    </source>
</evidence>
<dbReference type="PANTHER" id="PTHR10091">
    <property type="entry name" value="ALDOSE-1-EPIMERASE"/>
    <property type="match status" value="1"/>
</dbReference>
<dbReference type="GO" id="GO:0030246">
    <property type="term" value="F:carbohydrate binding"/>
    <property type="evidence" value="ECO:0007669"/>
    <property type="project" value="InterPro"/>
</dbReference>
<dbReference type="GO" id="GO:0033499">
    <property type="term" value="P:galactose catabolic process via UDP-galactose, Leloir pathway"/>
    <property type="evidence" value="ECO:0007669"/>
    <property type="project" value="TreeGrafter"/>
</dbReference>
<dbReference type="PANTHER" id="PTHR10091:SF0">
    <property type="entry name" value="GALACTOSE MUTAROTASE"/>
    <property type="match status" value="1"/>
</dbReference>